<keyword evidence="4 8" id="KW-0812">Transmembrane</keyword>
<dbReference type="Pfam" id="PF07715">
    <property type="entry name" value="Plug"/>
    <property type="match status" value="1"/>
</dbReference>
<keyword evidence="2 8" id="KW-0813">Transport</keyword>
<feature type="signal peptide" evidence="10">
    <location>
        <begin position="1"/>
        <end position="44"/>
    </location>
</feature>
<evidence type="ECO:0000259" key="12">
    <source>
        <dbReference type="Pfam" id="PF07715"/>
    </source>
</evidence>
<evidence type="ECO:0000256" key="4">
    <source>
        <dbReference type="ARBA" id="ARBA00022692"/>
    </source>
</evidence>
<protein>
    <submittedName>
        <fullName evidence="13">TonB-dependent receptor</fullName>
    </submittedName>
</protein>
<comment type="caution">
    <text evidence="13">The sequence shown here is derived from an EMBL/GenBank/DDBJ whole genome shotgun (WGS) entry which is preliminary data.</text>
</comment>
<keyword evidence="13" id="KW-0675">Receptor</keyword>
<evidence type="ECO:0000256" key="1">
    <source>
        <dbReference type="ARBA" id="ARBA00004571"/>
    </source>
</evidence>
<evidence type="ECO:0000256" key="10">
    <source>
        <dbReference type="SAM" id="SignalP"/>
    </source>
</evidence>
<evidence type="ECO:0000256" key="3">
    <source>
        <dbReference type="ARBA" id="ARBA00022452"/>
    </source>
</evidence>
<keyword evidence="5 9" id="KW-0798">TonB box</keyword>
<dbReference type="NCBIfam" id="TIGR01782">
    <property type="entry name" value="TonB-Xanth-Caul"/>
    <property type="match status" value="1"/>
</dbReference>
<comment type="subcellular location">
    <subcellularLocation>
        <location evidence="1 8">Cell outer membrane</location>
        <topology evidence="1 8">Multi-pass membrane protein</topology>
    </subcellularLocation>
</comment>
<evidence type="ECO:0000313" key="14">
    <source>
        <dbReference type="Proteomes" id="UP001262754"/>
    </source>
</evidence>
<feature type="domain" description="TonB-dependent receptor-like beta-barrel" evidence="11">
    <location>
        <begin position="426"/>
        <end position="888"/>
    </location>
</feature>
<evidence type="ECO:0000256" key="6">
    <source>
        <dbReference type="ARBA" id="ARBA00023136"/>
    </source>
</evidence>
<organism evidence="13 14">
    <name type="scientific">Caulobacter rhizosphaerae</name>
    <dbReference type="NCBI Taxonomy" id="2010972"/>
    <lineage>
        <taxon>Bacteria</taxon>
        <taxon>Pseudomonadati</taxon>
        <taxon>Pseudomonadota</taxon>
        <taxon>Alphaproteobacteria</taxon>
        <taxon>Caulobacterales</taxon>
        <taxon>Caulobacteraceae</taxon>
        <taxon>Caulobacter</taxon>
    </lineage>
</organism>
<dbReference type="SUPFAM" id="SSF56935">
    <property type="entry name" value="Porins"/>
    <property type="match status" value="1"/>
</dbReference>
<feature type="domain" description="TonB-dependent receptor plug" evidence="12">
    <location>
        <begin position="73"/>
        <end position="194"/>
    </location>
</feature>
<evidence type="ECO:0000256" key="2">
    <source>
        <dbReference type="ARBA" id="ARBA00022448"/>
    </source>
</evidence>
<gene>
    <name evidence="13" type="ORF">J2800_002737</name>
</gene>
<keyword evidence="3 8" id="KW-1134">Transmembrane beta strand</keyword>
<dbReference type="PANTHER" id="PTHR40980:SF4">
    <property type="entry name" value="TONB-DEPENDENT RECEPTOR-LIKE BETA-BARREL DOMAIN-CONTAINING PROTEIN"/>
    <property type="match status" value="1"/>
</dbReference>
<dbReference type="EMBL" id="JAVDRL010000007">
    <property type="protein sequence ID" value="MDR6531984.1"/>
    <property type="molecule type" value="Genomic_DNA"/>
</dbReference>
<dbReference type="Proteomes" id="UP001262754">
    <property type="component" value="Unassembled WGS sequence"/>
</dbReference>
<evidence type="ECO:0000259" key="11">
    <source>
        <dbReference type="Pfam" id="PF00593"/>
    </source>
</evidence>
<keyword evidence="10" id="KW-0732">Signal</keyword>
<keyword evidence="7 8" id="KW-0998">Cell outer membrane</keyword>
<dbReference type="InterPro" id="IPR039426">
    <property type="entry name" value="TonB-dep_rcpt-like"/>
</dbReference>
<evidence type="ECO:0000256" key="9">
    <source>
        <dbReference type="RuleBase" id="RU003357"/>
    </source>
</evidence>
<keyword evidence="14" id="KW-1185">Reference proteome</keyword>
<comment type="similarity">
    <text evidence="8 9">Belongs to the TonB-dependent receptor family.</text>
</comment>
<evidence type="ECO:0000256" key="5">
    <source>
        <dbReference type="ARBA" id="ARBA00023077"/>
    </source>
</evidence>
<dbReference type="InterPro" id="IPR012910">
    <property type="entry name" value="Plug_dom"/>
</dbReference>
<dbReference type="RefSeq" id="WP_310032281.1">
    <property type="nucleotide sequence ID" value="NZ_JAVDRL010000007.1"/>
</dbReference>
<proteinExistence type="inferred from homology"/>
<reference evidence="13 14" key="1">
    <citation type="submission" date="2023-07" db="EMBL/GenBank/DDBJ databases">
        <title>Sorghum-associated microbial communities from plants grown in Nebraska, USA.</title>
        <authorList>
            <person name="Schachtman D."/>
        </authorList>
    </citation>
    <scope>NUCLEOTIDE SEQUENCE [LARGE SCALE GENOMIC DNA]</scope>
    <source>
        <strain evidence="13 14">DS2154</strain>
    </source>
</reference>
<dbReference type="InterPro" id="IPR037066">
    <property type="entry name" value="Plug_dom_sf"/>
</dbReference>
<dbReference type="InterPro" id="IPR036942">
    <property type="entry name" value="Beta-barrel_TonB_sf"/>
</dbReference>
<dbReference type="CDD" id="cd01347">
    <property type="entry name" value="ligand_gated_channel"/>
    <property type="match status" value="1"/>
</dbReference>
<dbReference type="PROSITE" id="PS52016">
    <property type="entry name" value="TONB_DEPENDENT_REC_3"/>
    <property type="match status" value="1"/>
</dbReference>
<evidence type="ECO:0000256" key="8">
    <source>
        <dbReference type="PROSITE-ProRule" id="PRU01360"/>
    </source>
</evidence>
<dbReference type="Gene3D" id="2.40.170.20">
    <property type="entry name" value="TonB-dependent receptor, beta-barrel domain"/>
    <property type="match status" value="1"/>
</dbReference>
<dbReference type="Pfam" id="PF00593">
    <property type="entry name" value="TonB_dep_Rec_b-barrel"/>
    <property type="match status" value="1"/>
</dbReference>
<dbReference type="InterPro" id="IPR000531">
    <property type="entry name" value="Beta-barrel_TonB"/>
</dbReference>
<feature type="chain" id="PRO_5047257958" evidence="10">
    <location>
        <begin position="45"/>
        <end position="923"/>
    </location>
</feature>
<dbReference type="PANTHER" id="PTHR40980">
    <property type="entry name" value="PLUG DOMAIN-CONTAINING PROTEIN"/>
    <property type="match status" value="1"/>
</dbReference>
<evidence type="ECO:0000313" key="13">
    <source>
        <dbReference type="EMBL" id="MDR6531984.1"/>
    </source>
</evidence>
<accession>A0ABU1N0M2</accession>
<evidence type="ECO:0000256" key="7">
    <source>
        <dbReference type="ARBA" id="ARBA00023237"/>
    </source>
</evidence>
<keyword evidence="6 8" id="KW-0472">Membrane</keyword>
<sequence length="923" mass="99811">MTRSTFGGLDDPRADHARRSRGAWLAGSAAGVLLLATLGPAAHAADLNDDGGGDVSAVVVNGKRNASAAQQVEAIGATNVLSADQIQRNPDQNVVDALARLPGVSVSPTDNMGSPSQGNHHGVDAAGRGEGSFVSLRGLNGAYNVNLLNGVNAAQGMPYSRQIELSLLPPVGLDRIVVSKTSTADMDGDAIGGTIDFRTPTGLDFKDPMTRIYVQAGLAQLPLRYGLKGGSGLAQAELARRFGADSRFGIYATAYYGKRNFASTMQDYQAGQWEHAISDGEQGSNPVGMDKSDNLLLTSLNAQFTRGQQKRYGAIASLDWEGERTTLYARGSFARSNIDQEVYQKSIQADGYSAGVLRPDGLYQNAEDDGEYHYWFETSPEVSELDSFQLGGQSKFGRLTVDYNAFYSWGENSAPDHAEITYQTDADHDLNGPFTVTYRDRYPIPQLTPAQLARLNDSRLFLVGEDSGEFTSSHSEQRKTGGRVDFHYDVDGDVLRDLAFGAKYVESRRETSSRDYSGLNPYPAGSTLADSPLINRTLGQTIKGVYPYALPIGDGAALTDLMAGLSKAQALSADDFNKNTMSGTEKVSSVYVLANLKLGVVEVQPGLRYEHTEIHDTFWNQVTNPDDSAGASAFASNRTTYDFVLPSVHANYRPDAETVVRASIWRSYVRPAFFQLAGGRRTTLNPDGSIDITEGNPNLKAISAVNYDVSYEHAGASGTQVMVGLFLKDLSNYLYDRGNTYRAQAVAQTGISSISRPENGGDPRVYGLEVSGRRQFTELQGWLGGLGVSGNLTLQRSKVDLKDPDTDSGMRMQGSPDLLYNASLFYDRDGLTASLAYRYGGPTLVSYRFGDYGGADLNEWQRATRTLDASVAYQFQSGLKLTLSASNLLNDYGYYRTVGRDSGTIPQLVSSGRNAFISAAYSF</sequence>
<dbReference type="Gene3D" id="2.170.130.10">
    <property type="entry name" value="TonB-dependent receptor, plug domain"/>
    <property type="match status" value="1"/>
</dbReference>
<dbReference type="InterPro" id="IPR010104">
    <property type="entry name" value="TonB_rcpt_bac"/>
</dbReference>
<name>A0ABU1N0M2_9CAUL</name>